<evidence type="ECO:0000313" key="2">
    <source>
        <dbReference type="EMBL" id="OCK78374.1"/>
    </source>
</evidence>
<feature type="region of interest" description="Disordered" evidence="1">
    <location>
        <begin position="822"/>
        <end position="841"/>
    </location>
</feature>
<keyword evidence="3" id="KW-1185">Reference proteome</keyword>
<dbReference type="AlphaFoldDB" id="A0A8E2JDD3"/>
<reference evidence="2 3" key="1">
    <citation type="journal article" date="2016" name="Nat. Commun.">
        <title>Ectomycorrhizal ecology is imprinted in the genome of the dominant symbiotic fungus Cenococcum geophilum.</title>
        <authorList>
            <consortium name="DOE Joint Genome Institute"/>
            <person name="Peter M."/>
            <person name="Kohler A."/>
            <person name="Ohm R.A."/>
            <person name="Kuo A."/>
            <person name="Krutzmann J."/>
            <person name="Morin E."/>
            <person name="Arend M."/>
            <person name="Barry K.W."/>
            <person name="Binder M."/>
            <person name="Choi C."/>
            <person name="Clum A."/>
            <person name="Copeland A."/>
            <person name="Grisel N."/>
            <person name="Haridas S."/>
            <person name="Kipfer T."/>
            <person name="LaButti K."/>
            <person name="Lindquist E."/>
            <person name="Lipzen A."/>
            <person name="Maire R."/>
            <person name="Meier B."/>
            <person name="Mihaltcheva S."/>
            <person name="Molinier V."/>
            <person name="Murat C."/>
            <person name="Poggeler S."/>
            <person name="Quandt C.A."/>
            <person name="Sperisen C."/>
            <person name="Tritt A."/>
            <person name="Tisserant E."/>
            <person name="Crous P.W."/>
            <person name="Henrissat B."/>
            <person name="Nehls U."/>
            <person name="Egli S."/>
            <person name="Spatafora J.W."/>
            <person name="Grigoriev I.V."/>
            <person name="Martin F.M."/>
        </authorList>
    </citation>
    <scope>NUCLEOTIDE SEQUENCE [LARGE SCALE GENOMIC DNA]</scope>
    <source>
        <strain evidence="2 3">CBS 459.81</strain>
    </source>
</reference>
<dbReference type="Proteomes" id="UP000250266">
    <property type="component" value="Unassembled WGS sequence"/>
</dbReference>
<sequence>MVVLSPFSNSARKVPLQHLQREVLTAAGKPPDPPLVGPNQLQLYSFYKPGLEAGHYQIDAWQTITSQNPLGQKEQYQVYNVPTSASVTRTTPVTPNRGKAPPQNVSQTFEVVAPQFNLDPKLIDSYYPPDGEQDECRILPHIVLNDVHFPWERQADQLIDELQDADLAAPADPDPSKNTYLDPDGKVVTDPSKAAKRNCVPWVALMVFDPEELPALTERDVATLHLPSTIDLTKQPATGAFPMTVQQYMSIPQGSRVDFEDALSHDSAGLTEIQTSQEKMKAIFPMKQTFLNLFPDISTLRYAAHVRNINTAGFPGAGINETGLYSIIVSSRMGNYAQVTNKPITQICHLVSIENFETTKTNLKFTDASTERIALTSLYSWTYLALPPNPVNFKDSIENVLGGMQVLRPPAKWLASVLQESAAATGDNKKALTALWQRLVSGYTLARWRAETGEETVAFNRGPLVPQKVPPPVLDWATHSNTSKEYQILDTITGIMDLSYSSAWQLGKTLAISDTSFSSALSRFRSFVQSKAASDTRLQVNNVQSQSALVRNIANNVKKIVDISSGSGSDPKRVTAPPDNTLAPPLDHPSVAPIFRQNIKDTVLAAASTVGGNIYNEFNLGDPHSNTDWTVILKWISEALYLTNIPAHVLFPDPSFIPEESLRFFHIDDIWMDCLIDGALSVANHLERDDDAIREEIKQVYNAYLSDASLPNPPQIPGYGFILRSAIVKVMPDLRITVTWNSPGPGHPFCRYIRPDDHTILCLLDRPPEDLQQIELAQPPHNQRFAFCSDMQPPSADNNQKWQPEMTWRQLYTDNTAAANWNSLSKQPIPPPASEQSPGFQPSAAIVNTMFNYDTRVISFDKMAAEFQKQITSPQYIDYTPNSAALALELNDASLYFLIKPDPGTINNTGKPTSRNRQLWCLQQIPSPPPFPTPQPLPDSGNLGDQPPPGVPQPTEPLHTITNGVPSQATNIIFKHTNPVPANPAAPLGIAIPLTCFTVQIWADYKGPPVIWHDDNSFDKNNYLATQNDYLYDLVFSVRKLPQRAKADYILREIIINIPTTGIASPAEPLIDAGAPGPRARMLSNQRFVPLLNWTAEYLQVRLVPRSGDANPSIQINDKRTAEISFRLEEVAIPPIRTLSWVPIHGEDKKEQLGLISVAVFERYATSAGDVSAAPAPTNVLLVKKDVKDTVTFS</sequence>
<feature type="region of interest" description="Disordered" evidence="1">
    <location>
        <begin position="924"/>
        <end position="960"/>
    </location>
</feature>
<feature type="compositionally biased region" description="Pro residues" evidence="1">
    <location>
        <begin position="926"/>
        <end position="937"/>
    </location>
</feature>
<evidence type="ECO:0000256" key="1">
    <source>
        <dbReference type="SAM" id="MobiDB-lite"/>
    </source>
</evidence>
<protein>
    <submittedName>
        <fullName evidence="2">Uncharacterized protein</fullName>
    </submittedName>
</protein>
<evidence type="ECO:0000313" key="3">
    <source>
        <dbReference type="Proteomes" id="UP000250266"/>
    </source>
</evidence>
<name>A0A8E2JDD3_9PEZI</name>
<feature type="compositionally biased region" description="Pro residues" evidence="1">
    <location>
        <begin position="946"/>
        <end position="955"/>
    </location>
</feature>
<organism evidence="2 3">
    <name type="scientific">Lepidopterella palustris CBS 459.81</name>
    <dbReference type="NCBI Taxonomy" id="1314670"/>
    <lineage>
        <taxon>Eukaryota</taxon>
        <taxon>Fungi</taxon>
        <taxon>Dikarya</taxon>
        <taxon>Ascomycota</taxon>
        <taxon>Pezizomycotina</taxon>
        <taxon>Dothideomycetes</taxon>
        <taxon>Pleosporomycetidae</taxon>
        <taxon>Mytilinidiales</taxon>
        <taxon>Argynnaceae</taxon>
        <taxon>Lepidopterella</taxon>
    </lineage>
</organism>
<gene>
    <name evidence="2" type="ORF">K432DRAFT_383915</name>
</gene>
<accession>A0A8E2JDD3</accession>
<dbReference type="OrthoDB" id="3029913at2759"/>
<proteinExistence type="predicted"/>
<dbReference type="EMBL" id="KV745063">
    <property type="protein sequence ID" value="OCK78374.1"/>
    <property type="molecule type" value="Genomic_DNA"/>
</dbReference>
<feature type="region of interest" description="Disordered" evidence="1">
    <location>
        <begin position="167"/>
        <end position="186"/>
    </location>
</feature>